<dbReference type="GO" id="GO:0051015">
    <property type="term" value="F:actin filament binding"/>
    <property type="evidence" value="ECO:0007669"/>
    <property type="project" value="TreeGrafter"/>
</dbReference>
<keyword evidence="4" id="KW-1185">Reference proteome</keyword>
<dbReference type="RefSeq" id="WP_067551917.1">
    <property type="nucleotide sequence ID" value="NZ_LPXN01000014.1"/>
</dbReference>
<dbReference type="AlphaFoldDB" id="A0A154WGC4"/>
<dbReference type="NCBIfam" id="NF005451">
    <property type="entry name" value="PRK07044.1"/>
    <property type="match status" value="1"/>
</dbReference>
<dbReference type="InterPro" id="IPR036409">
    <property type="entry name" value="Aldolase_II/adducin_N_sf"/>
</dbReference>
<dbReference type="FunFam" id="3.40.225.10:FF:000013">
    <property type="entry name" value="Class II aldolase"/>
    <property type="match status" value="1"/>
</dbReference>
<dbReference type="EMBL" id="LPXN01000014">
    <property type="protein sequence ID" value="KZD12562.1"/>
    <property type="molecule type" value="Genomic_DNA"/>
</dbReference>
<dbReference type="SUPFAM" id="SSF53639">
    <property type="entry name" value="AraD/HMP-PK domain-like"/>
    <property type="match status" value="1"/>
</dbReference>
<dbReference type="PANTHER" id="PTHR10672:SF3">
    <property type="entry name" value="PROTEIN HU-LI TAI SHAO"/>
    <property type="match status" value="1"/>
</dbReference>
<proteinExistence type="inferred from homology"/>
<accession>A0A154WGC4</accession>
<feature type="domain" description="Class II aldolase/adducin N-terminal" evidence="2">
    <location>
        <begin position="26"/>
        <end position="206"/>
    </location>
</feature>
<protein>
    <submittedName>
        <fullName evidence="3">Class II aldolase</fullName>
    </submittedName>
</protein>
<dbReference type="Gene3D" id="3.40.225.10">
    <property type="entry name" value="Class II aldolase/adducin N-terminal domain"/>
    <property type="match status" value="1"/>
</dbReference>
<reference evidence="3 4" key="1">
    <citation type="submission" date="2015-12" db="EMBL/GenBank/DDBJ databases">
        <title>Genome sequence of Oceanibaculum pacificum MCCC 1A02656.</title>
        <authorList>
            <person name="Lu L."/>
            <person name="Lai Q."/>
            <person name="Shao Z."/>
            <person name="Qian P."/>
        </authorList>
    </citation>
    <scope>NUCLEOTIDE SEQUENCE [LARGE SCALE GENOMIC DNA]</scope>
    <source>
        <strain evidence="3 4">MCCC 1A02656</strain>
    </source>
</reference>
<evidence type="ECO:0000313" key="3">
    <source>
        <dbReference type="EMBL" id="KZD12562.1"/>
    </source>
</evidence>
<gene>
    <name evidence="3" type="ORF">AUP43_15895</name>
</gene>
<dbReference type="InterPro" id="IPR001303">
    <property type="entry name" value="Aldolase_II/adducin_N"/>
</dbReference>
<evidence type="ECO:0000313" key="4">
    <source>
        <dbReference type="Proteomes" id="UP000076400"/>
    </source>
</evidence>
<comment type="similarity">
    <text evidence="1">Belongs to the aldolase class II family.</text>
</comment>
<dbReference type="Pfam" id="PF00596">
    <property type="entry name" value="Aldolase_II"/>
    <property type="match status" value="1"/>
</dbReference>
<dbReference type="InterPro" id="IPR051017">
    <property type="entry name" value="Aldolase-II_Adducin_sf"/>
</dbReference>
<dbReference type="SMART" id="SM01007">
    <property type="entry name" value="Aldolase_II"/>
    <property type="match status" value="1"/>
</dbReference>
<sequence>MSGAVTPLKQRTVREQVSAEEWAARVGLAACYRLVARMGWTDLIYTHISARVPGPEHHFLINPYGLMFDEVTASNLVKVDLDGQIVMETPYSFNPAGFTIHSAVHAAREDALCVLHTHTAAGMAVAAQKQGLLPISQHAMRFYGRLSYHDYEGIALDLDERERLVGDLGDTYAMILRNHGLLTCGRSVAEAFTIMFYLQKACEAQVAAMAGGGELKMVPAEVAEHAAQQFERGGEKGANRPWQALLRTLDREDSSYRD</sequence>
<name>A0A154WGC4_9PROT</name>
<evidence type="ECO:0000256" key="1">
    <source>
        <dbReference type="ARBA" id="ARBA00037961"/>
    </source>
</evidence>
<comment type="caution">
    <text evidence="3">The sequence shown here is derived from an EMBL/GenBank/DDBJ whole genome shotgun (WGS) entry which is preliminary data.</text>
</comment>
<dbReference type="PANTHER" id="PTHR10672">
    <property type="entry name" value="ADDUCIN"/>
    <property type="match status" value="1"/>
</dbReference>
<organism evidence="3 4">
    <name type="scientific">Oceanibaculum pacificum</name>
    <dbReference type="NCBI Taxonomy" id="580166"/>
    <lineage>
        <taxon>Bacteria</taxon>
        <taxon>Pseudomonadati</taxon>
        <taxon>Pseudomonadota</taxon>
        <taxon>Alphaproteobacteria</taxon>
        <taxon>Rhodospirillales</taxon>
        <taxon>Oceanibaculaceae</taxon>
        <taxon>Oceanibaculum</taxon>
    </lineage>
</organism>
<dbReference type="STRING" id="580166.AUP43_15895"/>
<evidence type="ECO:0000259" key="2">
    <source>
        <dbReference type="SMART" id="SM01007"/>
    </source>
</evidence>
<dbReference type="Proteomes" id="UP000076400">
    <property type="component" value="Unassembled WGS sequence"/>
</dbReference>
<dbReference type="GO" id="GO:0005856">
    <property type="term" value="C:cytoskeleton"/>
    <property type="evidence" value="ECO:0007669"/>
    <property type="project" value="TreeGrafter"/>
</dbReference>